<dbReference type="Gene3D" id="1.25.10.10">
    <property type="entry name" value="Leucine-rich Repeat Variant"/>
    <property type="match status" value="1"/>
</dbReference>
<dbReference type="GO" id="GO:0000774">
    <property type="term" value="F:adenyl-nucleotide exchange factor activity"/>
    <property type="evidence" value="ECO:0007669"/>
    <property type="project" value="InterPro"/>
</dbReference>
<evidence type="ECO:0000256" key="4">
    <source>
        <dbReference type="ARBA" id="ARBA00022448"/>
    </source>
</evidence>
<feature type="compositionally biased region" description="Basic and acidic residues" evidence="9">
    <location>
        <begin position="1"/>
        <end position="24"/>
    </location>
</feature>
<dbReference type="GO" id="GO:0005783">
    <property type="term" value="C:endoplasmic reticulum"/>
    <property type="evidence" value="ECO:0007669"/>
    <property type="project" value="InterPro"/>
</dbReference>
<evidence type="ECO:0000256" key="6">
    <source>
        <dbReference type="ARBA" id="ARBA00022824"/>
    </source>
</evidence>
<comment type="similarity">
    <text evidence="1">Belongs to the SIL1 family.</text>
</comment>
<keyword evidence="6" id="KW-0256">Endoplasmic reticulum</keyword>
<evidence type="ECO:0000256" key="8">
    <source>
        <dbReference type="ARBA" id="ARBA00023010"/>
    </source>
</evidence>
<evidence type="ECO:0000256" key="2">
    <source>
        <dbReference type="ARBA" id="ARBA00011799"/>
    </source>
</evidence>
<dbReference type="InParanoid" id="A0A448YIA9"/>
<keyword evidence="5" id="KW-0732">Signal</keyword>
<dbReference type="InterPro" id="IPR011989">
    <property type="entry name" value="ARM-like"/>
</dbReference>
<evidence type="ECO:0000256" key="1">
    <source>
        <dbReference type="ARBA" id="ARBA00010588"/>
    </source>
</evidence>
<dbReference type="FunCoup" id="A0A448YIA9">
    <property type="interactions" value="172"/>
</dbReference>
<dbReference type="OrthoDB" id="448649at2759"/>
<evidence type="ECO:0000256" key="3">
    <source>
        <dbReference type="ARBA" id="ARBA00015352"/>
    </source>
</evidence>
<dbReference type="GO" id="GO:0015031">
    <property type="term" value="P:protein transport"/>
    <property type="evidence" value="ECO:0007669"/>
    <property type="project" value="UniProtKB-KW"/>
</dbReference>
<evidence type="ECO:0000256" key="7">
    <source>
        <dbReference type="ARBA" id="ARBA00022927"/>
    </source>
</evidence>
<reference evidence="10 11" key="1">
    <citation type="submission" date="2018-12" db="EMBL/GenBank/DDBJ databases">
        <authorList>
            <person name="Tiukova I."/>
            <person name="Dainat J."/>
        </authorList>
    </citation>
    <scope>NUCLEOTIDE SEQUENCE [LARGE SCALE GENOMIC DNA]</scope>
</reference>
<sequence>MDLEDDGKGIREARKAKGDSKGDAPGDLATLDEDEPTTQIEDVSLDASSGAQGEFANLMKNVSALYESGKMATKYDELVEDLEAITELSSDIEFGKDLIKDCKLYMVLSGLDNTTETVWNGLNEKQKKQVQDLSTRCLANALRNNEEALNHFCSVYDAEEVVSRLIQEESSVLLKRRLGLLGALILNEKVGMVMGPGNEYGLKLLNMYSEVTDDDVRTRIVNVLKDLEKSDDDDSDGDNHGITDRDNTFAKLVQERLQNLDNLQEDEQGRKLLENLSQLKQTHRGSFEAKTEFLDWLNSQVELEKKSPSKLSKRDTSKGYSSHLDYLIDLRHGIFGNAFAVRKAYADEL</sequence>
<keyword evidence="11" id="KW-1185">Reference proteome</keyword>
<dbReference type="Proteomes" id="UP000290900">
    <property type="component" value="Unassembled WGS sequence"/>
</dbReference>
<accession>A0A448YIA9</accession>
<comment type="subunit">
    <text evidence="2">Interacts with KAR2.</text>
</comment>
<evidence type="ECO:0000256" key="5">
    <source>
        <dbReference type="ARBA" id="ARBA00022729"/>
    </source>
</evidence>
<dbReference type="STRING" id="13370.A0A448YIA9"/>
<evidence type="ECO:0000313" key="11">
    <source>
        <dbReference type="Proteomes" id="UP000290900"/>
    </source>
</evidence>
<dbReference type="AlphaFoldDB" id="A0A448YIA9"/>
<keyword evidence="8" id="KW-0811">Translocation</keyword>
<dbReference type="EMBL" id="CAACVR010000006">
    <property type="protein sequence ID" value="VEU20692.1"/>
    <property type="molecule type" value="Genomic_DNA"/>
</dbReference>
<dbReference type="InterPro" id="IPR031884">
    <property type="entry name" value="Sil1_fungi"/>
</dbReference>
<organism evidence="10 11">
    <name type="scientific">Brettanomyces naardenensis</name>
    <name type="common">Yeast</name>
    <dbReference type="NCBI Taxonomy" id="13370"/>
    <lineage>
        <taxon>Eukaryota</taxon>
        <taxon>Fungi</taxon>
        <taxon>Dikarya</taxon>
        <taxon>Ascomycota</taxon>
        <taxon>Saccharomycotina</taxon>
        <taxon>Pichiomycetes</taxon>
        <taxon>Pichiales</taxon>
        <taxon>Pichiaceae</taxon>
        <taxon>Brettanomyces</taxon>
    </lineage>
</organism>
<dbReference type="Pfam" id="PF16782">
    <property type="entry name" value="SIL1"/>
    <property type="match status" value="1"/>
</dbReference>
<gene>
    <name evidence="10" type="ORF">BRENAR_LOCUS1427</name>
</gene>
<evidence type="ECO:0000313" key="10">
    <source>
        <dbReference type="EMBL" id="VEU20692.1"/>
    </source>
</evidence>
<name>A0A448YIA9_BRENA</name>
<keyword evidence="7" id="KW-0653">Protein transport</keyword>
<evidence type="ECO:0000256" key="9">
    <source>
        <dbReference type="SAM" id="MobiDB-lite"/>
    </source>
</evidence>
<keyword evidence="4" id="KW-0813">Transport</keyword>
<protein>
    <recommendedName>
        <fullName evidence="3">Nucleotide exchange factor SIL1</fullName>
    </recommendedName>
</protein>
<feature type="region of interest" description="Disordered" evidence="9">
    <location>
        <begin position="1"/>
        <end position="38"/>
    </location>
</feature>
<proteinExistence type="inferred from homology"/>